<keyword evidence="12" id="KW-1185">Reference proteome</keyword>
<evidence type="ECO:0000256" key="6">
    <source>
        <dbReference type="ARBA" id="ARBA00022490"/>
    </source>
</evidence>
<comment type="caution">
    <text evidence="11">The sequence shown here is derived from an EMBL/GenBank/DDBJ whole genome shotgun (WGS) entry which is preliminary data.</text>
</comment>
<organism evidence="11 12">
    <name type="scientific">Pediococcus acidilactici DSM 20284</name>
    <dbReference type="NCBI Taxonomy" id="862514"/>
    <lineage>
        <taxon>Bacteria</taxon>
        <taxon>Bacillati</taxon>
        <taxon>Bacillota</taxon>
        <taxon>Bacilli</taxon>
        <taxon>Lactobacillales</taxon>
        <taxon>Lactobacillaceae</taxon>
        <taxon>Pediococcus</taxon>
        <taxon>Pediococcus acidilactici group</taxon>
    </lineage>
</organism>
<feature type="binding site" evidence="9">
    <location>
        <begin position="242"/>
        <end position="243"/>
    </location>
    <ligand>
        <name>substrate</name>
    </ligand>
</feature>
<sequence length="259" mass="28371">MIKKGCFILRTPIIAGNWKMNKNPQETQEFLEGIKGKLPDASVVESVIAAPAIDLNTLVQFSKDEQLKTAAENCYFEDEGAFTGETSPKALSEMGVNYVVIGHSERRQYFKETDEDINKKAKAIFKNNMKPIICCGETLEQREAGETNEWVAGQVTNALKDLSAEQVANTVIAYEPIWAIGTGKTASSDQAQEVCHVIRETVAKLYDQTVADKVRIQYGGSVKPANIAELMSKEDIDGGLVGGASLDPESFLQLVNYQG</sequence>
<gene>
    <name evidence="9 11" type="primary">tpiA</name>
    <name evidence="11" type="ORF">HMPREF0623_1661</name>
</gene>
<dbReference type="EMBL" id="AEEG01000009">
    <property type="protein sequence ID" value="EFL94793.1"/>
    <property type="molecule type" value="Genomic_DNA"/>
</dbReference>
<keyword evidence="7 9" id="KW-0324">Glycolysis</keyword>
<accession>E0NI30</accession>
<dbReference type="HAMAP" id="MF_00147_B">
    <property type="entry name" value="TIM_B"/>
    <property type="match status" value="1"/>
</dbReference>
<dbReference type="AlphaFoldDB" id="E0NI30"/>
<comment type="subcellular location">
    <subcellularLocation>
        <location evidence="9 10">Cytoplasm</location>
    </subcellularLocation>
</comment>
<evidence type="ECO:0000256" key="1">
    <source>
        <dbReference type="ARBA" id="ARBA00004680"/>
    </source>
</evidence>
<dbReference type="Proteomes" id="UP000004470">
    <property type="component" value="Unassembled WGS sequence"/>
</dbReference>
<feature type="binding site" evidence="9">
    <location>
        <position position="181"/>
    </location>
    <ligand>
        <name>substrate</name>
    </ligand>
</feature>
<dbReference type="InterPro" id="IPR013785">
    <property type="entry name" value="Aldolase_TIM"/>
</dbReference>
<evidence type="ECO:0000256" key="7">
    <source>
        <dbReference type="ARBA" id="ARBA00023152"/>
    </source>
</evidence>
<comment type="function">
    <text evidence="9">Involved in the gluconeogenesis. Catalyzes stereospecifically the conversion of dihydroxyacetone phosphate (DHAP) to D-glyceraldehyde-3-phosphate (G3P).</text>
</comment>
<dbReference type="EC" id="5.3.1.1" evidence="3 9"/>
<evidence type="ECO:0000256" key="3">
    <source>
        <dbReference type="ARBA" id="ARBA00011940"/>
    </source>
</evidence>
<evidence type="ECO:0000256" key="4">
    <source>
        <dbReference type="ARBA" id="ARBA00019397"/>
    </source>
</evidence>
<comment type="subunit">
    <text evidence="9 10">Homodimer.</text>
</comment>
<dbReference type="InterPro" id="IPR035990">
    <property type="entry name" value="TIM_sf"/>
</dbReference>
<feature type="binding site" evidence="9">
    <location>
        <position position="221"/>
    </location>
    <ligand>
        <name>substrate</name>
    </ligand>
</feature>
<comment type="pathway">
    <text evidence="9 10">Carbohydrate biosynthesis; gluconeogenesis.</text>
</comment>
<dbReference type="eggNOG" id="COG0149">
    <property type="taxonomic scope" value="Bacteria"/>
</dbReference>
<protein>
    <recommendedName>
        <fullName evidence="4 9">Triosephosphate isomerase</fullName>
        <shortName evidence="9">TIM</shortName>
        <shortName evidence="9">TPI</shortName>
        <ecNumber evidence="3 9">5.3.1.1</ecNumber>
    </recommendedName>
    <alternativeName>
        <fullName evidence="9">Triose-phosphate isomerase</fullName>
    </alternativeName>
</protein>
<dbReference type="NCBIfam" id="TIGR00419">
    <property type="entry name" value="tim"/>
    <property type="match status" value="1"/>
</dbReference>
<evidence type="ECO:0000313" key="11">
    <source>
        <dbReference type="EMBL" id="EFL94793.1"/>
    </source>
</evidence>
<proteinExistence type="inferred from homology"/>
<dbReference type="CDD" id="cd00311">
    <property type="entry name" value="TIM"/>
    <property type="match status" value="1"/>
</dbReference>
<comment type="similarity">
    <text evidence="2 9 10">Belongs to the triosephosphate isomerase family.</text>
</comment>
<dbReference type="GO" id="GO:0019563">
    <property type="term" value="P:glycerol catabolic process"/>
    <property type="evidence" value="ECO:0007669"/>
    <property type="project" value="TreeGrafter"/>
</dbReference>
<dbReference type="PROSITE" id="PS00171">
    <property type="entry name" value="TIM_1"/>
    <property type="match status" value="1"/>
</dbReference>
<dbReference type="UniPathway" id="UPA00138"/>
<dbReference type="InterPro" id="IPR000652">
    <property type="entry name" value="Triosephosphate_isomerase"/>
</dbReference>
<dbReference type="GO" id="GO:0004807">
    <property type="term" value="F:triose-phosphate isomerase activity"/>
    <property type="evidence" value="ECO:0007669"/>
    <property type="project" value="UniProtKB-UniRule"/>
</dbReference>
<dbReference type="GO" id="GO:0005829">
    <property type="term" value="C:cytosol"/>
    <property type="evidence" value="ECO:0007669"/>
    <property type="project" value="TreeGrafter"/>
</dbReference>
<comment type="pathway">
    <text evidence="1 9 10">Carbohydrate degradation; glycolysis; D-glyceraldehyde 3-phosphate from glycerone phosphate: step 1/1.</text>
</comment>
<keyword evidence="6 9" id="KW-0963">Cytoplasm</keyword>
<dbReference type="PANTHER" id="PTHR21139">
    <property type="entry name" value="TRIOSEPHOSPHATE ISOMERASE"/>
    <property type="match status" value="1"/>
</dbReference>
<dbReference type="FunFam" id="3.20.20.70:FF:000016">
    <property type="entry name" value="Triosephosphate isomerase"/>
    <property type="match status" value="1"/>
</dbReference>
<feature type="binding site" evidence="9">
    <location>
        <begin position="17"/>
        <end position="19"/>
    </location>
    <ligand>
        <name>substrate</name>
    </ligand>
</feature>
<dbReference type="HOGENOM" id="CLU_024251_2_3_9"/>
<evidence type="ECO:0000256" key="9">
    <source>
        <dbReference type="HAMAP-Rule" id="MF_00147"/>
    </source>
</evidence>
<dbReference type="Gene3D" id="3.20.20.70">
    <property type="entry name" value="Aldolase class I"/>
    <property type="match status" value="1"/>
</dbReference>
<keyword evidence="8 9" id="KW-0413">Isomerase</keyword>
<evidence type="ECO:0000313" key="12">
    <source>
        <dbReference type="Proteomes" id="UP000004470"/>
    </source>
</evidence>
<dbReference type="PANTHER" id="PTHR21139:SF42">
    <property type="entry name" value="TRIOSEPHOSPHATE ISOMERASE"/>
    <property type="match status" value="1"/>
</dbReference>
<feature type="active site" description="Proton acceptor" evidence="9">
    <location>
        <position position="175"/>
    </location>
</feature>
<dbReference type="PROSITE" id="PS51440">
    <property type="entry name" value="TIM_2"/>
    <property type="match status" value="1"/>
</dbReference>
<dbReference type="InterPro" id="IPR022896">
    <property type="entry name" value="TrioseP_Isoase_bac/euk"/>
</dbReference>
<evidence type="ECO:0000256" key="5">
    <source>
        <dbReference type="ARBA" id="ARBA00022432"/>
    </source>
</evidence>
<dbReference type="GO" id="GO:0046166">
    <property type="term" value="P:glyceraldehyde-3-phosphate biosynthetic process"/>
    <property type="evidence" value="ECO:0007669"/>
    <property type="project" value="TreeGrafter"/>
</dbReference>
<feature type="active site" description="Electrophile" evidence="9">
    <location>
        <position position="103"/>
    </location>
</feature>
<comment type="catalytic activity">
    <reaction evidence="9 10">
        <text>D-glyceraldehyde 3-phosphate = dihydroxyacetone phosphate</text>
        <dbReference type="Rhea" id="RHEA:18585"/>
        <dbReference type="ChEBI" id="CHEBI:57642"/>
        <dbReference type="ChEBI" id="CHEBI:59776"/>
        <dbReference type="EC" id="5.3.1.1"/>
    </reaction>
</comment>
<reference evidence="11" key="1">
    <citation type="submission" date="2010-07" db="EMBL/GenBank/DDBJ databases">
        <authorList>
            <person name="Muzny D."/>
            <person name="Qin X."/>
            <person name="Deng J."/>
            <person name="Jiang H."/>
            <person name="Liu Y."/>
            <person name="Qu J."/>
            <person name="Song X.-Z."/>
            <person name="Zhang L."/>
            <person name="Thornton R."/>
            <person name="Coyle M."/>
            <person name="Francisco L."/>
            <person name="Jackson L."/>
            <person name="Javaid M."/>
            <person name="Korchina V."/>
            <person name="Kovar C."/>
            <person name="Mata R."/>
            <person name="Mathew T."/>
            <person name="Ngo R."/>
            <person name="Nguyen L."/>
            <person name="Nguyen N."/>
            <person name="Okwuonu G."/>
            <person name="Ongeri F."/>
            <person name="Pham C."/>
            <person name="Simmons D."/>
            <person name="Wilczek-Boney K."/>
            <person name="Hale W."/>
            <person name="Jakkamsetti A."/>
            <person name="Pham P."/>
            <person name="Ruth R."/>
            <person name="San Lucas F."/>
            <person name="Warren J."/>
            <person name="Zhang J."/>
            <person name="Zhao Z."/>
            <person name="Zhou C."/>
            <person name="Zhu D."/>
            <person name="Lee S."/>
            <person name="Bess C."/>
            <person name="Blankenburg K."/>
            <person name="Forbes L."/>
            <person name="Fu Q."/>
            <person name="Gubbala S."/>
            <person name="Hirani K."/>
            <person name="Jayaseelan J.C."/>
            <person name="Lara F."/>
            <person name="Munidasa M."/>
            <person name="Palculict T."/>
            <person name="Patil S."/>
            <person name="Pu L.-L."/>
            <person name="Saada N."/>
            <person name="Tang L."/>
            <person name="Weissenberger G."/>
            <person name="Zhu Y."/>
            <person name="Hemphill L."/>
            <person name="Shang Y."/>
            <person name="Youmans B."/>
            <person name="Ayvaz T."/>
            <person name="Ross M."/>
            <person name="Santibanez J."/>
            <person name="Aqrawi P."/>
            <person name="Gross S."/>
            <person name="Joshi V."/>
            <person name="Fowler G."/>
            <person name="Nazareth L."/>
            <person name="Reid J."/>
            <person name="Worley K."/>
            <person name="Petrosino J."/>
            <person name="Highlander S."/>
            <person name="Gibbs R."/>
        </authorList>
    </citation>
    <scope>NUCLEOTIDE SEQUENCE [LARGE SCALE GENOMIC DNA]</scope>
    <source>
        <strain evidence="11">DSM 20284</strain>
    </source>
</reference>
<keyword evidence="5 9" id="KW-0312">Gluconeogenesis</keyword>
<name>E0NI30_PEDAC</name>
<evidence type="ECO:0000256" key="8">
    <source>
        <dbReference type="ARBA" id="ARBA00023235"/>
    </source>
</evidence>
<dbReference type="InterPro" id="IPR020861">
    <property type="entry name" value="Triosephosphate_isomerase_AS"/>
</dbReference>
<dbReference type="GO" id="GO:0006096">
    <property type="term" value="P:glycolytic process"/>
    <property type="evidence" value="ECO:0007669"/>
    <property type="project" value="UniProtKB-UniRule"/>
</dbReference>
<evidence type="ECO:0000256" key="2">
    <source>
        <dbReference type="ARBA" id="ARBA00007422"/>
    </source>
</evidence>
<dbReference type="GO" id="GO:0006094">
    <property type="term" value="P:gluconeogenesis"/>
    <property type="evidence" value="ECO:0007669"/>
    <property type="project" value="UniProtKB-UniRule"/>
</dbReference>
<dbReference type="UniPathway" id="UPA00109">
    <property type="reaction ID" value="UER00189"/>
</dbReference>
<evidence type="ECO:0000256" key="10">
    <source>
        <dbReference type="RuleBase" id="RU363013"/>
    </source>
</evidence>
<dbReference type="SUPFAM" id="SSF51351">
    <property type="entry name" value="Triosephosphate isomerase (TIM)"/>
    <property type="match status" value="1"/>
</dbReference>
<dbReference type="Pfam" id="PF00121">
    <property type="entry name" value="TIM"/>
    <property type="match status" value="1"/>
</dbReference>